<feature type="transmembrane region" description="Helical" evidence="7">
    <location>
        <begin position="194"/>
        <end position="214"/>
    </location>
</feature>
<keyword evidence="6 7" id="KW-0472">Membrane</keyword>
<feature type="transmembrane region" description="Helical" evidence="7">
    <location>
        <begin position="253"/>
        <end position="271"/>
    </location>
</feature>
<evidence type="ECO:0000313" key="8">
    <source>
        <dbReference type="EMBL" id="EHI55949.1"/>
    </source>
</evidence>
<comment type="subcellular location">
    <subcellularLocation>
        <location evidence="1">Cell membrane</location>
        <topology evidence="1">Multi-pass membrane protein</topology>
    </subcellularLocation>
</comment>
<feature type="transmembrane region" description="Helical" evidence="7">
    <location>
        <begin position="16"/>
        <end position="41"/>
    </location>
</feature>
<dbReference type="STRING" id="679200.HMPREF9333_00992"/>
<dbReference type="InterPro" id="IPR018456">
    <property type="entry name" value="PTR2_symporter_CS"/>
</dbReference>
<dbReference type="PANTHER" id="PTHR23517">
    <property type="entry name" value="RESISTANCE PROTEIN MDTM, PUTATIVE-RELATED-RELATED"/>
    <property type="match status" value="1"/>
</dbReference>
<sequence>MSVEIKKVEKFHHPKGLWLACMGMCASSYLKYAVSGIAIFFYTYQIKEGGLGLSETDAGKLISLTVSIGALVPVLGSIITERWLGIQKALLLSFFFQGVAYLFFYMFTPNVPLVLVGIFINIFASAFLNNNLSAIVGLLYSNKDHSRKDAAYGFFYMAVNIGSFFGPIIGGLITDKWMAVKNSAGEIVTYGYKYAYLMVSIGMFITCFIFYILAPKWLKEVGKYPEGKKTKKMNDNATAVVKEKLTDTDKRRIVAMIIIFVFATMYWAAYFQTSYRLLIQSMQWQTSM</sequence>
<protein>
    <recommendedName>
        <fullName evidence="10">Major facilitator superfamily (MFS) profile domain-containing protein</fullName>
    </recommendedName>
</protein>
<dbReference type="AlphaFoldDB" id="G5GHF2"/>
<evidence type="ECO:0000256" key="5">
    <source>
        <dbReference type="ARBA" id="ARBA00022989"/>
    </source>
</evidence>
<keyword evidence="9" id="KW-1185">Reference proteome</keyword>
<keyword evidence="3" id="KW-1003">Cell membrane</keyword>
<dbReference type="PANTHER" id="PTHR23517:SF15">
    <property type="entry name" value="PROTON-DEPENDENT OLIGOPEPTIDE FAMILY TRANSPORT PROTEIN"/>
    <property type="match status" value="1"/>
</dbReference>
<gene>
    <name evidence="8" type="ORF">HMPREF9333_00992</name>
</gene>
<keyword evidence="4 7" id="KW-0812">Transmembrane</keyword>
<organism evidence="8 9">
    <name type="scientific">Johnsonella ignava ATCC 51276</name>
    <dbReference type="NCBI Taxonomy" id="679200"/>
    <lineage>
        <taxon>Bacteria</taxon>
        <taxon>Bacillati</taxon>
        <taxon>Bacillota</taxon>
        <taxon>Clostridia</taxon>
        <taxon>Lachnospirales</taxon>
        <taxon>Lachnospiraceae</taxon>
        <taxon>Johnsonella</taxon>
    </lineage>
</organism>
<evidence type="ECO:0000256" key="6">
    <source>
        <dbReference type="ARBA" id="ARBA00023136"/>
    </source>
</evidence>
<dbReference type="HOGENOM" id="CLU_986409_0_0_9"/>
<dbReference type="InterPro" id="IPR036259">
    <property type="entry name" value="MFS_trans_sf"/>
</dbReference>
<dbReference type="RefSeq" id="WP_005540342.1">
    <property type="nucleotide sequence ID" value="NZ_JH378831.1"/>
</dbReference>
<proteinExistence type="predicted"/>
<dbReference type="InterPro" id="IPR011701">
    <property type="entry name" value="MFS"/>
</dbReference>
<evidence type="ECO:0000256" key="1">
    <source>
        <dbReference type="ARBA" id="ARBA00004651"/>
    </source>
</evidence>
<dbReference type="GO" id="GO:0022857">
    <property type="term" value="F:transmembrane transporter activity"/>
    <property type="evidence" value="ECO:0007669"/>
    <property type="project" value="InterPro"/>
</dbReference>
<evidence type="ECO:0008006" key="10">
    <source>
        <dbReference type="Google" id="ProtNLM"/>
    </source>
</evidence>
<evidence type="ECO:0000313" key="9">
    <source>
        <dbReference type="Proteomes" id="UP000003011"/>
    </source>
</evidence>
<evidence type="ECO:0000256" key="4">
    <source>
        <dbReference type="ARBA" id="ARBA00022692"/>
    </source>
</evidence>
<comment type="caution">
    <text evidence="8">The sequence shown here is derived from an EMBL/GenBank/DDBJ whole genome shotgun (WGS) entry which is preliminary data.</text>
</comment>
<dbReference type="eggNOG" id="COG3104">
    <property type="taxonomic scope" value="Bacteria"/>
</dbReference>
<dbReference type="GO" id="GO:0005886">
    <property type="term" value="C:plasma membrane"/>
    <property type="evidence" value="ECO:0007669"/>
    <property type="project" value="UniProtKB-SubCell"/>
</dbReference>
<name>G5GHF2_9FIRM</name>
<evidence type="ECO:0000256" key="3">
    <source>
        <dbReference type="ARBA" id="ARBA00022475"/>
    </source>
</evidence>
<feature type="transmembrane region" description="Helical" evidence="7">
    <location>
        <begin position="152"/>
        <end position="174"/>
    </location>
</feature>
<feature type="transmembrane region" description="Helical" evidence="7">
    <location>
        <begin position="89"/>
        <end position="107"/>
    </location>
</feature>
<reference evidence="8 9" key="1">
    <citation type="submission" date="2011-08" db="EMBL/GenBank/DDBJ databases">
        <title>The Genome Sequence of Johnsonella ignava ATCC 51276.</title>
        <authorList>
            <consortium name="The Broad Institute Genome Sequencing Platform"/>
            <person name="Earl A."/>
            <person name="Ward D."/>
            <person name="Feldgarden M."/>
            <person name="Gevers D."/>
            <person name="Izard J."/>
            <person name="Blanton J.M."/>
            <person name="Baranova O.V."/>
            <person name="Dewhirst F.E."/>
            <person name="Young S.K."/>
            <person name="Zeng Q."/>
            <person name="Gargeya S."/>
            <person name="Fitzgerald M."/>
            <person name="Haas B."/>
            <person name="Abouelleil A."/>
            <person name="Alvarado L."/>
            <person name="Arachchi H.M."/>
            <person name="Berlin A."/>
            <person name="Brown A."/>
            <person name="Chapman S.B."/>
            <person name="Chen Z."/>
            <person name="Dunbar C."/>
            <person name="Freedman E."/>
            <person name="Gearin G."/>
            <person name="Gellesch M."/>
            <person name="Goldberg J."/>
            <person name="Griggs A."/>
            <person name="Gujja S."/>
            <person name="Heiman D."/>
            <person name="Howarth C."/>
            <person name="Larson L."/>
            <person name="Lui A."/>
            <person name="MacDonald P.J.P."/>
            <person name="Montmayeur A."/>
            <person name="Murphy C."/>
            <person name="Neiman D."/>
            <person name="Pearson M."/>
            <person name="Priest M."/>
            <person name="Roberts A."/>
            <person name="Saif S."/>
            <person name="Shea T."/>
            <person name="Shenoy N."/>
            <person name="Sisk P."/>
            <person name="Stolte C."/>
            <person name="Sykes S."/>
            <person name="Wortman J."/>
            <person name="Nusbaum C."/>
            <person name="Birren B."/>
        </authorList>
    </citation>
    <scope>NUCLEOTIDE SEQUENCE [LARGE SCALE GENOMIC DNA]</scope>
    <source>
        <strain evidence="8 9">ATCC 51276</strain>
    </source>
</reference>
<dbReference type="PROSITE" id="PS01023">
    <property type="entry name" value="PTR2_2"/>
    <property type="match status" value="1"/>
</dbReference>
<dbReference type="GO" id="GO:0006857">
    <property type="term" value="P:oligopeptide transport"/>
    <property type="evidence" value="ECO:0007669"/>
    <property type="project" value="InterPro"/>
</dbReference>
<dbReference type="Gene3D" id="1.20.1250.20">
    <property type="entry name" value="MFS general substrate transporter like domains"/>
    <property type="match status" value="1"/>
</dbReference>
<dbReference type="Pfam" id="PF07690">
    <property type="entry name" value="MFS_1"/>
    <property type="match status" value="1"/>
</dbReference>
<evidence type="ECO:0000256" key="2">
    <source>
        <dbReference type="ARBA" id="ARBA00022448"/>
    </source>
</evidence>
<dbReference type="InterPro" id="IPR050171">
    <property type="entry name" value="MFS_Transporters"/>
</dbReference>
<dbReference type="PATRIC" id="fig|679200.3.peg.1044"/>
<feature type="transmembrane region" description="Helical" evidence="7">
    <location>
        <begin position="113"/>
        <end position="140"/>
    </location>
</feature>
<keyword evidence="5 7" id="KW-1133">Transmembrane helix</keyword>
<feature type="transmembrane region" description="Helical" evidence="7">
    <location>
        <begin position="61"/>
        <end position="80"/>
    </location>
</feature>
<dbReference type="EMBL" id="ACZL01000015">
    <property type="protein sequence ID" value="EHI55949.1"/>
    <property type="molecule type" value="Genomic_DNA"/>
</dbReference>
<evidence type="ECO:0000256" key="7">
    <source>
        <dbReference type="SAM" id="Phobius"/>
    </source>
</evidence>
<dbReference type="Proteomes" id="UP000003011">
    <property type="component" value="Unassembled WGS sequence"/>
</dbReference>
<dbReference type="SUPFAM" id="SSF103473">
    <property type="entry name" value="MFS general substrate transporter"/>
    <property type="match status" value="1"/>
</dbReference>
<keyword evidence="2" id="KW-0813">Transport</keyword>
<accession>G5GHF2</accession>